<feature type="domain" description="Thiamine phosphate synthase/TenI" evidence="3">
    <location>
        <begin position="24"/>
        <end position="201"/>
    </location>
</feature>
<dbReference type="Gene3D" id="3.20.20.70">
    <property type="entry name" value="Aldolase class I"/>
    <property type="match status" value="1"/>
</dbReference>
<proteinExistence type="predicted"/>
<dbReference type="GO" id="GO:0005737">
    <property type="term" value="C:cytoplasm"/>
    <property type="evidence" value="ECO:0007669"/>
    <property type="project" value="TreeGrafter"/>
</dbReference>
<dbReference type="SUPFAM" id="SSF51391">
    <property type="entry name" value="Thiamin phosphate synthase"/>
    <property type="match status" value="1"/>
</dbReference>
<gene>
    <name evidence="4" type="primary">tenI</name>
    <name evidence="4" type="ORF">ERS852394_00973</name>
</gene>
<dbReference type="Pfam" id="PF02581">
    <property type="entry name" value="TMP-TENI"/>
    <property type="match status" value="1"/>
</dbReference>
<dbReference type="PANTHER" id="PTHR20857:SF15">
    <property type="entry name" value="THIAMINE-PHOSPHATE SYNTHASE"/>
    <property type="match status" value="1"/>
</dbReference>
<evidence type="ECO:0000256" key="1">
    <source>
        <dbReference type="ARBA" id="ARBA00004948"/>
    </source>
</evidence>
<dbReference type="InterPro" id="IPR013785">
    <property type="entry name" value="Aldolase_TIM"/>
</dbReference>
<reference evidence="4 5" key="1">
    <citation type="submission" date="2015-09" db="EMBL/GenBank/DDBJ databases">
        <authorList>
            <consortium name="Pathogen Informatics"/>
        </authorList>
    </citation>
    <scope>NUCLEOTIDE SEQUENCE [LARGE SCALE GENOMIC DNA]</scope>
    <source>
        <strain evidence="4 5">2789STDY5608837</strain>
    </source>
</reference>
<evidence type="ECO:0000313" key="5">
    <source>
        <dbReference type="Proteomes" id="UP000095409"/>
    </source>
</evidence>
<dbReference type="RefSeq" id="WP_172675406.1">
    <property type="nucleotide sequence ID" value="NZ_CYZD01000003.1"/>
</dbReference>
<evidence type="ECO:0000256" key="2">
    <source>
        <dbReference type="ARBA" id="ARBA00022977"/>
    </source>
</evidence>
<dbReference type="Proteomes" id="UP000095409">
    <property type="component" value="Unassembled WGS sequence"/>
</dbReference>
<dbReference type="EMBL" id="CYZD01000003">
    <property type="protein sequence ID" value="CUN82221.1"/>
    <property type="molecule type" value="Genomic_DNA"/>
</dbReference>
<keyword evidence="2" id="KW-0784">Thiamine biosynthesis</keyword>
<evidence type="ECO:0000313" key="4">
    <source>
        <dbReference type="EMBL" id="CUN82221.1"/>
    </source>
</evidence>
<accession>A0A174A0W8</accession>
<dbReference type="CDD" id="cd00564">
    <property type="entry name" value="TMP_TenI"/>
    <property type="match status" value="1"/>
</dbReference>
<evidence type="ECO:0000259" key="3">
    <source>
        <dbReference type="Pfam" id="PF02581"/>
    </source>
</evidence>
<dbReference type="PANTHER" id="PTHR20857">
    <property type="entry name" value="THIAMINE-PHOSPHATE PYROPHOSPHORYLASE"/>
    <property type="match status" value="1"/>
</dbReference>
<dbReference type="InterPro" id="IPR022998">
    <property type="entry name" value="ThiamineP_synth_TenI"/>
</dbReference>
<sequence length="205" mass="22725">MSICKEKNGARNENAGAAEYRNIIAVTNRKLCERPFLEQVERICQMHPKALILREKDLSESAYEAMAGQVLKICGRYDTPCMLHSFVEVARRLHHPYIHLPLFLLEEYCGKLNDFRIVGSSIHSPEEAVRAQKAGAAYVTAGHVYVTDCKKGLPPRGLEFLKEVCTKVIIPVYAIGGIHAGTGQIQEVMDCGASGGCIMSEMMKI</sequence>
<dbReference type="InterPro" id="IPR036206">
    <property type="entry name" value="ThiamineP_synth_sf"/>
</dbReference>
<comment type="pathway">
    <text evidence="1">Cofactor biosynthesis; thiamine diphosphate biosynthesis.</text>
</comment>
<organism evidence="4 5">
    <name type="scientific">Blautia obeum</name>
    <dbReference type="NCBI Taxonomy" id="40520"/>
    <lineage>
        <taxon>Bacteria</taxon>
        <taxon>Bacillati</taxon>
        <taxon>Bacillota</taxon>
        <taxon>Clostridia</taxon>
        <taxon>Lachnospirales</taxon>
        <taxon>Lachnospiraceae</taxon>
        <taxon>Blautia</taxon>
    </lineage>
</organism>
<name>A0A174A0W8_9FIRM</name>
<protein>
    <submittedName>
        <fullName evidence="4">Regulatory protein tenI</fullName>
    </submittedName>
</protein>
<dbReference type="AlphaFoldDB" id="A0A174A0W8"/>
<dbReference type="GO" id="GO:0004789">
    <property type="term" value="F:thiamine-phosphate diphosphorylase activity"/>
    <property type="evidence" value="ECO:0007669"/>
    <property type="project" value="TreeGrafter"/>
</dbReference>
<dbReference type="GO" id="GO:0009228">
    <property type="term" value="P:thiamine biosynthetic process"/>
    <property type="evidence" value="ECO:0007669"/>
    <property type="project" value="UniProtKB-KW"/>
</dbReference>